<organism evidence="2 3">
    <name type="scientific">Novymonas esmeraldas</name>
    <dbReference type="NCBI Taxonomy" id="1808958"/>
    <lineage>
        <taxon>Eukaryota</taxon>
        <taxon>Discoba</taxon>
        <taxon>Euglenozoa</taxon>
        <taxon>Kinetoplastea</taxon>
        <taxon>Metakinetoplastina</taxon>
        <taxon>Trypanosomatida</taxon>
        <taxon>Trypanosomatidae</taxon>
        <taxon>Novymonas</taxon>
    </lineage>
</organism>
<dbReference type="EMBL" id="JAECZO010000023">
    <property type="protein sequence ID" value="KAK7202025.1"/>
    <property type="molecule type" value="Genomic_DNA"/>
</dbReference>
<comment type="caution">
    <text evidence="2">The sequence shown here is derived from an EMBL/GenBank/DDBJ whole genome shotgun (WGS) entry which is preliminary data.</text>
</comment>
<keyword evidence="3" id="KW-1185">Reference proteome</keyword>
<feature type="region of interest" description="Disordered" evidence="1">
    <location>
        <begin position="1"/>
        <end position="30"/>
    </location>
</feature>
<dbReference type="AlphaFoldDB" id="A0AAW0FBL2"/>
<accession>A0AAW0FBL2</accession>
<dbReference type="Proteomes" id="UP001430356">
    <property type="component" value="Unassembled WGS sequence"/>
</dbReference>
<proteinExistence type="predicted"/>
<evidence type="ECO:0000313" key="2">
    <source>
        <dbReference type="EMBL" id="KAK7202025.1"/>
    </source>
</evidence>
<reference evidence="2 3" key="1">
    <citation type="journal article" date="2021" name="MBio">
        <title>A New Model Trypanosomatid, Novymonas esmeraldas: Genomic Perception of Its 'Candidatus Pandoraea novymonadis' Endosymbiont.</title>
        <authorList>
            <person name="Zakharova A."/>
            <person name="Saura A."/>
            <person name="Butenko A."/>
            <person name="Podesvova L."/>
            <person name="Warmusova S."/>
            <person name="Kostygov A.Y."/>
            <person name="Nenarokova A."/>
            <person name="Lukes J."/>
            <person name="Opperdoes F.R."/>
            <person name="Yurchenko V."/>
        </authorList>
    </citation>
    <scope>NUCLEOTIDE SEQUENCE [LARGE SCALE GENOMIC DNA]</scope>
    <source>
        <strain evidence="2 3">E262AT.01</strain>
    </source>
</reference>
<evidence type="ECO:0000313" key="3">
    <source>
        <dbReference type="Proteomes" id="UP001430356"/>
    </source>
</evidence>
<protein>
    <submittedName>
        <fullName evidence="2">OTT_1508-like deaminase</fullName>
    </submittedName>
</protein>
<evidence type="ECO:0000256" key="1">
    <source>
        <dbReference type="SAM" id="MobiDB-lite"/>
    </source>
</evidence>
<name>A0AAW0FBL2_9TRYP</name>
<gene>
    <name evidence="2" type="ORF">NESM_000270800</name>
</gene>
<sequence>MVRASPGGSPRKDSRLGAKVQRGTRTSAAASARIKATATRGKATAVRIRQGTAVNDAVDSEQAVSALWSVTAADHGWEPQRTKALRQAHAADCPFDRYDVAGTADINELVLKHGTMATSDLKTTRRPVLYHRLAGKHACSSSPFLLDRYLSNLVRALVHPLHNFLQCHHSLHNADEVQVMLMPREGPIAEADRRSHPFASPANGTAARRCYIATNNETLTEGSLQAAVADWGVAGVFQISEFKLVTGEKGRHAEQKLLEHLQTEILPRGTTPAPPTADQKALIVGERLPCVVCRLFAVAYESVAVLLPSHGHLYLSTLHAAAESRAAHNVKDVLASPGAAAALLLAPPHRRVLR</sequence>